<keyword evidence="3" id="KW-1185">Reference proteome</keyword>
<accession>A0ABZ2CJY4</accession>
<dbReference type="InterPro" id="IPR025072">
    <property type="entry name" value="Fur_reg_FbpA"/>
</dbReference>
<reference evidence="2 3" key="1">
    <citation type="submission" date="2023-10" db="EMBL/GenBank/DDBJ databases">
        <title>Niallia locisalis sp.nov. isolated from a salt pond sample.</title>
        <authorList>
            <person name="Li X.-J."/>
            <person name="Dong L."/>
        </authorList>
    </citation>
    <scope>NUCLEOTIDE SEQUENCE [LARGE SCALE GENOMIC DNA]</scope>
    <source>
        <strain evidence="2 3">DSM 29761</strain>
    </source>
</reference>
<dbReference type="EMBL" id="CP137640">
    <property type="protein sequence ID" value="WVX84104.1"/>
    <property type="molecule type" value="Genomic_DNA"/>
</dbReference>
<organism evidence="2 3">
    <name type="scientific">Niallia oryzisoli</name>
    <dbReference type="NCBI Taxonomy" id="1737571"/>
    <lineage>
        <taxon>Bacteria</taxon>
        <taxon>Bacillati</taxon>
        <taxon>Bacillota</taxon>
        <taxon>Bacilli</taxon>
        <taxon>Bacillales</taxon>
        <taxon>Bacillaceae</taxon>
        <taxon>Niallia</taxon>
    </lineage>
</organism>
<dbReference type="RefSeq" id="WP_338452976.1">
    <property type="nucleotide sequence ID" value="NZ_CP137640.1"/>
</dbReference>
<feature type="region of interest" description="Disordered" evidence="1">
    <location>
        <begin position="49"/>
        <end position="72"/>
    </location>
</feature>
<proteinExistence type="predicted"/>
<evidence type="ECO:0000313" key="3">
    <source>
        <dbReference type="Proteomes" id="UP001357223"/>
    </source>
</evidence>
<dbReference type="Pfam" id="PF13076">
    <property type="entry name" value="Fur_reg_FbpA"/>
    <property type="match status" value="1"/>
</dbReference>
<sequence>MGKFSREGVEKKRKKIIDKLIAFNVYKKDDKQLYELSLSELENELRRIQQQSHPHGEFGSIKWTHTKSKDSY</sequence>
<name>A0ABZ2CJY4_9BACI</name>
<dbReference type="Proteomes" id="UP001357223">
    <property type="component" value="Chromosome"/>
</dbReference>
<evidence type="ECO:0000313" key="2">
    <source>
        <dbReference type="EMBL" id="WVX84104.1"/>
    </source>
</evidence>
<gene>
    <name evidence="2" type="ORF">R4Z09_14560</name>
</gene>
<protein>
    <submittedName>
        <fullName evidence="2">Fur-regulated basic protein FbpA</fullName>
    </submittedName>
</protein>
<evidence type="ECO:0000256" key="1">
    <source>
        <dbReference type="SAM" id="MobiDB-lite"/>
    </source>
</evidence>